<feature type="transmembrane region" description="Helical" evidence="1">
    <location>
        <begin position="204"/>
        <end position="224"/>
    </location>
</feature>
<dbReference type="AlphaFoldDB" id="A0A0F9KIG0"/>
<evidence type="ECO:0008006" key="3">
    <source>
        <dbReference type="Google" id="ProtNLM"/>
    </source>
</evidence>
<feature type="transmembrane region" description="Helical" evidence="1">
    <location>
        <begin position="245"/>
        <end position="265"/>
    </location>
</feature>
<feature type="transmembrane region" description="Helical" evidence="1">
    <location>
        <begin position="12"/>
        <end position="34"/>
    </location>
</feature>
<organism evidence="2">
    <name type="scientific">marine sediment metagenome</name>
    <dbReference type="NCBI Taxonomy" id="412755"/>
    <lineage>
        <taxon>unclassified sequences</taxon>
        <taxon>metagenomes</taxon>
        <taxon>ecological metagenomes</taxon>
    </lineage>
</organism>
<evidence type="ECO:0000313" key="2">
    <source>
        <dbReference type="EMBL" id="KKM74536.1"/>
    </source>
</evidence>
<protein>
    <recommendedName>
        <fullName evidence="3">PepSY domain-containing protein</fullName>
    </recommendedName>
</protein>
<sequence length="270" mass="31196">MRLLFLWHRWFGIGLCIFMALWFISGIVMLYIGYPKLTPTEHLNALPELSITSNYIDVDIAQRNTGQSIEPKSITLSSIAGAPFYLFKYPNLPSIAINALSGERVEKINEQQALNSARAFYNQPDARYLGLIDKDAWTQSTGLDDERPFHVVKINDKAQRLLYISSHNGQIVRDATFNERSWGWVGAWLHWIYPLRSMPWWADLIIYLSLIATLMSMLGQFLGIKRWRFKAQYKSGSHSPYRKGFARWHHIFGLLFGFILIAWVFSGLMS</sequence>
<name>A0A0F9KIG0_9ZZZZ</name>
<feature type="non-terminal residue" evidence="2">
    <location>
        <position position="270"/>
    </location>
</feature>
<dbReference type="InterPro" id="IPR005625">
    <property type="entry name" value="PepSY-ass_TM"/>
</dbReference>
<reference evidence="2" key="1">
    <citation type="journal article" date="2015" name="Nature">
        <title>Complex archaea that bridge the gap between prokaryotes and eukaryotes.</title>
        <authorList>
            <person name="Spang A."/>
            <person name="Saw J.H."/>
            <person name="Jorgensen S.L."/>
            <person name="Zaremba-Niedzwiedzka K."/>
            <person name="Martijn J."/>
            <person name="Lind A.E."/>
            <person name="van Eijk R."/>
            <person name="Schleper C."/>
            <person name="Guy L."/>
            <person name="Ettema T.J."/>
        </authorList>
    </citation>
    <scope>NUCLEOTIDE SEQUENCE</scope>
</reference>
<proteinExistence type="predicted"/>
<evidence type="ECO:0000256" key="1">
    <source>
        <dbReference type="SAM" id="Phobius"/>
    </source>
</evidence>
<comment type="caution">
    <text evidence="2">The sequence shown here is derived from an EMBL/GenBank/DDBJ whole genome shotgun (WGS) entry which is preliminary data.</text>
</comment>
<gene>
    <name evidence="2" type="ORF">LCGC14_1399380</name>
</gene>
<accession>A0A0F9KIG0</accession>
<keyword evidence="1" id="KW-1133">Transmembrane helix</keyword>
<keyword evidence="1" id="KW-0812">Transmembrane</keyword>
<dbReference type="PANTHER" id="PTHR34219:SF6">
    <property type="entry name" value="BLR3280 PROTEIN"/>
    <property type="match status" value="1"/>
</dbReference>
<dbReference type="PANTHER" id="PTHR34219">
    <property type="entry name" value="IRON-REGULATED INNER MEMBRANE PROTEIN-RELATED"/>
    <property type="match status" value="1"/>
</dbReference>
<keyword evidence="1" id="KW-0472">Membrane</keyword>
<dbReference type="EMBL" id="LAZR01009126">
    <property type="protein sequence ID" value="KKM74536.1"/>
    <property type="molecule type" value="Genomic_DNA"/>
</dbReference>